<accession>A0A565C6J7</accession>
<name>A0A565C6J7_9BRAS</name>
<dbReference type="PANTHER" id="PTHR31948">
    <property type="entry name" value="ZINC-FINGER HOMEODOMAIN PROTEIN 2"/>
    <property type="match status" value="1"/>
</dbReference>
<dbReference type="AlphaFoldDB" id="A0A565C6J7"/>
<evidence type="ECO:0000313" key="3">
    <source>
        <dbReference type="Proteomes" id="UP000489600"/>
    </source>
</evidence>
<dbReference type="InterPro" id="IPR009057">
    <property type="entry name" value="Homeodomain-like_sf"/>
</dbReference>
<evidence type="ECO:0000313" key="2">
    <source>
        <dbReference type="EMBL" id="VVB09269.1"/>
    </source>
</evidence>
<dbReference type="SUPFAM" id="SSF46689">
    <property type="entry name" value="Homeodomain-like"/>
    <property type="match status" value="1"/>
</dbReference>
<dbReference type="NCBIfam" id="TIGR01565">
    <property type="entry name" value="homeo_ZF_HD"/>
    <property type="match status" value="1"/>
</dbReference>
<dbReference type="GO" id="GO:0050793">
    <property type="term" value="P:regulation of developmental process"/>
    <property type="evidence" value="ECO:0007669"/>
    <property type="project" value="TreeGrafter"/>
</dbReference>
<comment type="caution">
    <text evidence="2">The sequence shown here is derived from an EMBL/GenBank/DDBJ whole genome shotgun (WGS) entry which is preliminary data.</text>
</comment>
<keyword evidence="3" id="KW-1185">Reference proteome</keyword>
<dbReference type="PANTHER" id="PTHR31948:SF72">
    <property type="entry name" value="ZINC-FINGER HOMEODOMAIN PROTEIN 10"/>
    <property type="match status" value="1"/>
</dbReference>
<feature type="compositionally biased region" description="Gly residues" evidence="1">
    <location>
        <begin position="95"/>
        <end position="116"/>
    </location>
</feature>
<sequence>MQEFADRVNWKMQKRDEDDVRDFCRQIGVDKSVLKVWMHNNKNNFNRRDLPFSVAGTGTGTAEIRKIEAPISAGETKIINNNGGGHEIHHSVSSSGGGGGGGGFDSDSGGGHGGNVNGSSSS</sequence>
<dbReference type="Gene3D" id="1.10.10.60">
    <property type="entry name" value="Homeodomain-like"/>
    <property type="match status" value="1"/>
</dbReference>
<proteinExistence type="predicted"/>
<evidence type="ECO:0008006" key="4">
    <source>
        <dbReference type="Google" id="ProtNLM"/>
    </source>
</evidence>
<organism evidence="2 3">
    <name type="scientific">Arabis nemorensis</name>
    <dbReference type="NCBI Taxonomy" id="586526"/>
    <lineage>
        <taxon>Eukaryota</taxon>
        <taxon>Viridiplantae</taxon>
        <taxon>Streptophyta</taxon>
        <taxon>Embryophyta</taxon>
        <taxon>Tracheophyta</taxon>
        <taxon>Spermatophyta</taxon>
        <taxon>Magnoliopsida</taxon>
        <taxon>eudicotyledons</taxon>
        <taxon>Gunneridae</taxon>
        <taxon>Pentapetalae</taxon>
        <taxon>rosids</taxon>
        <taxon>malvids</taxon>
        <taxon>Brassicales</taxon>
        <taxon>Brassicaceae</taxon>
        <taxon>Arabideae</taxon>
        <taxon>Arabis</taxon>
    </lineage>
</organism>
<dbReference type="InterPro" id="IPR006455">
    <property type="entry name" value="Homeodomain_ZF_HD"/>
</dbReference>
<reference evidence="2" key="1">
    <citation type="submission" date="2019-07" db="EMBL/GenBank/DDBJ databases">
        <authorList>
            <person name="Dittberner H."/>
        </authorList>
    </citation>
    <scope>NUCLEOTIDE SEQUENCE [LARGE SCALE GENOMIC DNA]</scope>
</reference>
<dbReference type="GO" id="GO:0005634">
    <property type="term" value="C:nucleus"/>
    <property type="evidence" value="ECO:0007669"/>
    <property type="project" value="TreeGrafter"/>
</dbReference>
<protein>
    <recommendedName>
        <fullName evidence="4">Homeobox domain-containing protein</fullName>
    </recommendedName>
</protein>
<dbReference type="GO" id="GO:0000976">
    <property type="term" value="F:transcription cis-regulatory region binding"/>
    <property type="evidence" value="ECO:0007669"/>
    <property type="project" value="TreeGrafter"/>
</dbReference>
<gene>
    <name evidence="2" type="ORF">ANE_LOCUS19713</name>
</gene>
<dbReference type="OrthoDB" id="1929626at2759"/>
<dbReference type="EMBL" id="CABITT030000006">
    <property type="protein sequence ID" value="VVB09269.1"/>
    <property type="molecule type" value="Genomic_DNA"/>
</dbReference>
<dbReference type="Proteomes" id="UP000489600">
    <property type="component" value="Unassembled WGS sequence"/>
</dbReference>
<feature type="region of interest" description="Disordered" evidence="1">
    <location>
        <begin position="78"/>
        <end position="122"/>
    </location>
</feature>
<evidence type="ECO:0000256" key="1">
    <source>
        <dbReference type="SAM" id="MobiDB-lite"/>
    </source>
</evidence>
<dbReference type="GO" id="GO:0003700">
    <property type="term" value="F:DNA-binding transcription factor activity"/>
    <property type="evidence" value="ECO:0007669"/>
    <property type="project" value="TreeGrafter"/>
</dbReference>